<keyword evidence="6" id="KW-1185">Reference proteome</keyword>
<evidence type="ECO:0000256" key="2">
    <source>
        <dbReference type="ARBA" id="ARBA00022643"/>
    </source>
</evidence>
<dbReference type="Pfam" id="PF00881">
    <property type="entry name" value="Nitroreductase"/>
    <property type="match status" value="1"/>
</dbReference>
<proteinExistence type="predicted"/>
<dbReference type="GO" id="GO:0016491">
    <property type="term" value="F:oxidoreductase activity"/>
    <property type="evidence" value="ECO:0007669"/>
    <property type="project" value="UniProtKB-KW"/>
</dbReference>
<dbReference type="PANTHER" id="PTHR23026:SF90">
    <property type="entry name" value="IODOTYROSINE DEIODINASE 1"/>
    <property type="match status" value="1"/>
</dbReference>
<protein>
    <submittedName>
        <fullName evidence="5">Nitroreductase</fullName>
    </submittedName>
</protein>
<name>B8CTD9_SHEPW</name>
<dbReference type="NCBIfam" id="TIGR02476">
    <property type="entry name" value="BluB"/>
    <property type="match status" value="1"/>
</dbReference>
<dbReference type="Proteomes" id="UP000000753">
    <property type="component" value="Chromosome"/>
</dbReference>
<dbReference type="SUPFAM" id="SSF55469">
    <property type="entry name" value="FMN-dependent nitroreductase-like"/>
    <property type="match status" value="1"/>
</dbReference>
<dbReference type="InterPro" id="IPR029479">
    <property type="entry name" value="Nitroreductase"/>
</dbReference>
<dbReference type="InterPro" id="IPR050627">
    <property type="entry name" value="Nitroreductase/BluB"/>
</dbReference>
<evidence type="ECO:0000256" key="1">
    <source>
        <dbReference type="ARBA" id="ARBA00022630"/>
    </source>
</evidence>
<dbReference type="InterPro" id="IPR012825">
    <property type="entry name" value="BluB"/>
</dbReference>
<keyword evidence="2" id="KW-0288">FMN</keyword>
<dbReference type="eggNOG" id="COG0778">
    <property type="taxonomic scope" value="Bacteria"/>
</dbReference>
<evidence type="ECO:0000313" key="5">
    <source>
        <dbReference type="EMBL" id="ACJ31048.1"/>
    </source>
</evidence>
<accession>B8CTD9</accession>
<organism evidence="5 6">
    <name type="scientific">Shewanella piezotolerans (strain WP3 / JCM 13877)</name>
    <dbReference type="NCBI Taxonomy" id="225849"/>
    <lineage>
        <taxon>Bacteria</taxon>
        <taxon>Pseudomonadati</taxon>
        <taxon>Pseudomonadota</taxon>
        <taxon>Gammaproteobacteria</taxon>
        <taxon>Alteromonadales</taxon>
        <taxon>Shewanellaceae</taxon>
        <taxon>Shewanella</taxon>
    </lineage>
</organism>
<dbReference type="AlphaFoldDB" id="B8CTD9"/>
<evidence type="ECO:0000313" key="6">
    <source>
        <dbReference type="Proteomes" id="UP000000753"/>
    </source>
</evidence>
<sequence>MPPQSGYTQNVPLTARFFIRNECPQSINGSQMSQLFSDSDSQVLADIIRLRRDVRGNRFNDNPVSQATIDSLLNAAMQAPSVGYSQPWQFVVIRDLATKKAVQQTFVEENAAGSLQFSGEKRAQYDALKLEGIIEAPVNLAVFYQPSTEAVLGQTSMPEMGKFSVVCAIQNLWLMARSLNIGVGWVSILDPIKVKKILNAPSSSELIGYLCIGYVDEFLAEPELKQTGWQQTKSAAQTVFKEQFD</sequence>
<dbReference type="STRING" id="225849.swp_4403"/>
<dbReference type="HOGENOM" id="CLU_070764_3_0_6"/>
<gene>
    <name evidence="5" type="ordered locus">swp_4403</name>
</gene>
<dbReference type="InterPro" id="IPR000415">
    <property type="entry name" value="Nitroreductase-like"/>
</dbReference>
<keyword evidence="1" id="KW-0285">Flavoprotein</keyword>
<evidence type="ECO:0000256" key="3">
    <source>
        <dbReference type="ARBA" id="ARBA00023002"/>
    </source>
</evidence>
<dbReference type="Gene3D" id="3.40.109.10">
    <property type="entry name" value="NADH Oxidase"/>
    <property type="match status" value="1"/>
</dbReference>
<dbReference type="PANTHER" id="PTHR23026">
    <property type="entry name" value="NADPH NITROREDUCTASE"/>
    <property type="match status" value="1"/>
</dbReference>
<reference evidence="5 6" key="1">
    <citation type="journal article" date="2008" name="PLoS ONE">
        <title>Environmental adaptation: genomic analysis of the piezotolerant and psychrotolerant deep-sea iron reducing bacterium Shewanella piezotolerans WP3.</title>
        <authorList>
            <person name="Wang F."/>
            <person name="Wang J."/>
            <person name="Jian H."/>
            <person name="Zhang B."/>
            <person name="Li S."/>
            <person name="Wang F."/>
            <person name="Zeng X."/>
            <person name="Gao L."/>
            <person name="Bartlett D.H."/>
            <person name="Yu J."/>
            <person name="Hu S."/>
            <person name="Xiao X."/>
        </authorList>
    </citation>
    <scope>NUCLEOTIDE SEQUENCE [LARGE SCALE GENOMIC DNA]</scope>
    <source>
        <strain evidence="6">WP3 / JCM 13877</strain>
    </source>
</reference>
<dbReference type="EMBL" id="CP000472">
    <property type="protein sequence ID" value="ACJ31048.1"/>
    <property type="molecule type" value="Genomic_DNA"/>
</dbReference>
<feature type="domain" description="Nitroreductase" evidence="4">
    <location>
        <begin position="48"/>
        <end position="214"/>
    </location>
</feature>
<dbReference type="KEGG" id="swp:swp_4403"/>
<evidence type="ECO:0000259" key="4">
    <source>
        <dbReference type="Pfam" id="PF00881"/>
    </source>
</evidence>
<keyword evidence="3" id="KW-0560">Oxidoreductase</keyword>